<feature type="region of interest" description="Disordered" evidence="1">
    <location>
        <begin position="200"/>
        <end position="260"/>
    </location>
</feature>
<sequence>MRDFVYLHPNNLMRSALQPTGKSSPKQNETSATNCRTARCNLIILTMQNKEIHTRGAHKRPHQPKVSGKFLLLDTRLLNSPDLFRLRETMGMEGWGMALFVLNYLLEHGEWGRAPLHAVTDLARMCHKNKRSMMALLTDYPTLFEIEAGGKVFNSPYLRQCLGGEKIKINQKSCGLETLTNEPSDNQALSLHRIKDERIKKKNDEEKETTAADAADAVAKKAEKGAKQPAASGTEEAEVVGRSVARGAKQPAASGTEEAKMVGRPVVKGAEQPMIPGTKEAKMVGRPVVKEAEQRVTSGTEEMKMVGRPMARGAKQPAASGTEEVKMVGRPVVKGAEQRVASAAKASPATNALPHPLTEVAPLASAKAAEENARHVEQATASPTNSAAKAANAPAKATEESTQHVEQATASPTNSAAKAANVSAKAAEENARHVEQATASSTNSAAKAANAPAKAAEENARHVEQATTSPTNSAAKAANALEKAAEEVSKHAGQVAKQPGFRLETVFTDLAQAARKLPDDERQPLRTTWEILAQLYADSLYWQSLERLVGLKVYSQERWKRLALRWFFTYCVTQAKPIAALNDAKSYLNHLLQPGRNTRQAFEHYAQTQYEADCRAWQHYRQMQENVVASGSNAVSKP</sequence>
<feature type="compositionally biased region" description="Polar residues" evidence="1">
    <location>
        <begin position="404"/>
        <end position="414"/>
    </location>
</feature>
<feature type="compositionally biased region" description="Low complexity" evidence="1">
    <location>
        <begin position="437"/>
        <end position="454"/>
    </location>
</feature>
<reference evidence="3 4" key="1">
    <citation type="submission" date="2011-07" db="EMBL/GenBank/DDBJ databases">
        <title>The Genome Sequence of Prevotella oulorum F0390.</title>
        <authorList>
            <consortium name="The Broad Institute Genome Sequencing Platform"/>
            <consortium name="The Broad Institute Genome Sequencing Center for Infectious Disease"/>
            <person name="Earl A."/>
            <person name="Ward D."/>
            <person name="Feldgarden M."/>
            <person name="Gevers D."/>
            <person name="Izard J."/>
            <person name="Ganesan A."/>
            <person name="Baranova O.V."/>
            <person name="Blanton J.M."/>
            <person name="Tanner A.C."/>
            <person name="Dewhirst F.E."/>
            <person name="Young S.K."/>
            <person name="Zeng Q."/>
            <person name="Gargeya S."/>
            <person name="Fitzgerald M."/>
            <person name="Haas B."/>
            <person name="Abouelleil A."/>
            <person name="Alvarado L."/>
            <person name="Arachchi H.M."/>
            <person name="Berlin A."/>
            <person name="Brown A."/>
            <person name="Chapman S.B."/>
            <person name="Chen Z."/>
            <person name="Dunbar C."/>
            <person name="Freedman E."/>
            <person name="Gearin G."/>
            <person name="Gellesch M."/>
            <person name="Goldberg J."/>
            <person name="Griggs A."/>
            <person name="Gujja S."/>
            <person name="Heiman D."/>
            <person name="Howarth C."/>
            <person name="Larson L."/>
            <person name="Lui A."/>
            <person name="MacDonald P.J.P."/>
            <person name="Mehta T."/>
            <person name="Montmayeur A."/>
            <person name="Murphy C."/>
            <person name="Neiman D."/>
            <person name="Pearson M."/>
            <person name="Priest M."/>
            <person name="Roberts A."/>
            <person name="Saif S."/>
            <person name="Shea T."/>
            <person name="Shenoy N."/>
            <person name="Sisk P."/>
            <person name="Stolte C."/>
            <person name="Sykes S."/>
            <person name="Wortman J."/>
            <person name="Nusbaum C."/>
            <person name="Birren B."/>
        </authorList>
    </citation>
    <scope>NUCLEOTIDE SEQUENCE [LARGE SCALE GENOMIC DNA]</scope>
    <source>
        <strain evidence="3 4">F0390</strain>
    </source>
</reference>
<accession>G1WE86</accession>
<feature type="compositionally biased region" description="Basic and acidic residues" evidence="1">
    <location>
        <begin position="200"/>
        <end position="210"/>
    </location>
</feature>
<name>G1WE86_9BACT</name>
<feature type="domain" description="DUF7833" evidence="2">
    <location>
        <begin position="532"/>
        <end position="594"/>
    </location>
</feature>
<dbReference type="AlphaFoldDB" id="G1WE86"/>
<feature type="compositionally biased region" description="Low complexity" evidence="1">
    <location>
        <begin position="379"/>
        <end position="396"/>
    </location>
</feature>
<feature type="compositionally biased region" description="Low complexity" evidence="1">
    <location>
        <begin position="415"/>
        <end position="425"/>
    </location>
</feature>
<dbReference type="HOGENOM" id="CLU_428866_0_0_10"/>
<protein>
    <recommendedName>
        <fullName evidence="2">DUF7833 domain-containing protein</fullName>
    </recommendedName>
</protein>
<keyword evidence="4" id="KW-1185">Reference proteome</keyword>
<evidence type="ECO:0000259" key="2">
    <source>
        <dbReference type="Pfam" id="PF25200"/>
    </source>
</evidence>
<dbReference type="PATRIC" id="fig|702438.4.peg.2141"/>
<feature type="region of interest" description="Disordered" evidence="1">
    <location>
        <begin position="363"/>
        <end position="496"/>
    </location>
</feature>
<feature type="compositionally biased region" description="Basic and acidic residues" evidence="1">
    <location>
        <begin position="455"/>
        <end position="464"/>
    </location>
</feature>
<feature type="region of interest" description="Disordered" evidence="1">
    <location>
        <begin position="293"/>
        <end position="330"/>
    </location>
</feature>
<dbReference type="InterPro" id="IPR057155">
    <property type="entry name" value="DUF7833"/>
</dbReference>
<organism evidence="3 4">
    <name type="scientific">Segatella oulorum F0390</name>
    <dbReference type="NCBI Taxonomy" id="702438"/>
    <lineage>
        <taxon>Bacteria</taxon>
        <taxon>Pseudomonadati</taxon>
        <taxon>Bacteroidota</taxon>
        <taxon>Bacteroidia</taxon>
        <taxon>Bacteroidales</taxon>
        <taxon>Prevotellaceae</taxon>
        <taxon>Segatella</taxon>
    </lineage>
</organism>
<comment type="caution">
    <text evidence="3">The sequence shown here is derived from an EMBL/GenBank/DDBJ whole genome shotgun (WGS) entry which is preliminary data.</text>
</comment>
<dbReference type="Proteomes" id="UP000005141">
    <property type="component" value="Unassembled WGS sequence"/>
</dbReference>
<dbReference type="EMBL" id="ADGI01000062">
    <property type="protein sequence ID" value="EGV29306.1"/>
    <property type="molecule type" value="Genomic_DNA"/>
</dbReference>
<feature type="compositionally biased region" description="Low complexity" evidence="1">
    <location>
        <begin position="466"/>
        <end position="482"/>
    </location>
</feature>
<dbReference type="Pfam" id="PF25200">
    <property type="entry name" value="DUF7833"/>
    <property type="match status" value="1"/>
</dbReference>
<evidence type="ECO:0000313" key="4">
    <source>
        <dbReference type="Proteomes" id="UP000005141"/>
    </source>
</evidence>
<feature type="compositionally biased region" description="Basic and acidic residues" evidence="1">
    <location>
        <begin position="426"/>
        <end position="435"/>
    </location>
</feature>
<evidence type="ECO:0000313" key="3">
    <source>
        <dbReference type="EMBL" id="EGV29306.1"/>
    </source>
</evidence>
<evidence type="ECO:0000256" key="1">
    <source>
        <dbReference type="SAM" id="MobiDB-lite"/>
    </source>
</evidence>
<feature type="compositionally biased region" description="Basic and acidic residues" evidence="1">
    <location>
        <begin position="368"/>
        <end position="377"/>
    </location>
</feature>
<proteinExistence type="predicted"/>
<gene>
    <name evidence="3" type="ORF">HMPREF9431_02058</name>
</gene>